<dbReference type="SUPFAM" id="SSF52540">
    <property type="entry name" value="P-loop containing nucleoside triphosphate hydrolases"/>
    <property type="match status" value="2"/>
</dbReference>
<accession>A0A559LKF4</accession>
<dbReference type="CDD" id="cd18809">
    <property type="entry name" value="SF1_C_RecD"/>
    <property type="match status" value="1"/>
</dbReference>
<comment type="cofactor">
    <cofactor evidence="1">
        <name>Mg(2+)</name>
        <dbReference type="ChEBI" id="CHEBI:18420"/>
    </cofactor>
</comment>
<feature type="compositionally biased region" description="Pro residues" evidence="2">
    <location>
        <begin position="216"/>
        <end position="226"/>
    </location>
</feature>
<protein>
    <recommendedName>
        <fullName evidence="1">ATP-dependent DNA helicase</fullName>
        <ecNumber evidence="1">5.6.2.3</ecNumber>
    </recommendedName>
</protein>
<dbReference type="Gene3D" id="3.40.50.300">
    <property type="entry name" value="P-loop containing nucleotide triphosphate hydrolases"/>
    <property type="match status" value="1"/>
</dbReference>
<evidence type="ECO:0000256" key="2">
    <source>
        <dbReference type="SAM" id="MobiDB-lite"/>
    </source>
</evidence>
<keyword evidence="1" id="KW-0233">DNA recombination</keyword>
<keyword evidence="1" id="KW-0227">DNA damage</keyword>
<comment type="catalytic activity">
    <reaction evidence="1">
        <text>ATP + H2O = ADP + phosphate + H(+)</text>
        <dbReference type="Rhea" id="RHEA:13065"/>
        <dbReference type="ChEBI" id="CHEBI:15377"/>
        <dbReference type="ChEBI" id="CHEBI:15378"/>
        <dbReference type="ChEBI" id="CHEBI:30616"/>
        <dbReference type="ChEBI" id="CHEBI:43474"/>
        <dbReference type="ChEBI" id="CHEBI:456216"/>
        <dbReference type="EC" id="5.6.2.3"/>
    </reaction>
</comment>
<dbReference type="GO" id="GO:0016887">
    <property type="term" value="F:ATP hydrolysis activity"/>
    <property type="evidence" value="ECO:0007669"/>
    <property type="project" value="RHEA"/>
</dbReference>
<dbReference type="Pfam" id="PF14214">
    <property type="entry name" value="Helitron_like_N"/>
    <property type="match status" value="1"/>
</dbReference>
<proteinExistence type="inferred from homology"/>
<evidence type="ECO:0000256" key="1">
    <source>
        <dbReference type="RuleBase" id="RU363044"/>
    </source>
</evidence>
<dbReference type="GO" id="GO:0006281">
    <property type="term" value="P:DNA repair"/>
    <property type="evidence" value="ECO:0007669"/>
    <property type="project" value="UniProtKB-KW"/>
</dbReference>
<evidence type="ECO:0000259" key="4">
    <source>
        <dbReference type="Pfam" id="PF14214"/>
    </source>
</evidence>
<keyword evidence="1" id="KW-0547">Nucleotide-binding</keyword>
<comment type="caution">
    <text evidence="5">The sequence shown here is derived from an EMBL/GenBank/DDBJ whole genome shotgun (WGS) entry which is preliminary data.</text>
</comment>
<dbReference type="GO" id="GO:0000723">
    <property type="term" value="P:telomere maintenance"/>
    <property type="evidence" value="ECO:0007669"/>
    <property type="project" value="InterPro"/>
</dbReference>
<gene>
    <name evidence="5" type="ORF">Focb16_v005412</name>
</gene>
<feature type="region of interest" description="Disordered" evidence="2">
    <location>
        <begin position="212"/>
        <end position="245"/>
    </location>
</feature>
<dbReference type="InterPro" id="IPR025476">
    <property type="entry name" value="Helitron_helicase-like"/>
</dbReference>
<dbReference type="InterPro" id="IPR010285">
    <property type="entry name" value="DNA_helicase_pif1-like_DEAD"/>
</dbReference>
<keyword evidence="1 5" id="KW-0347">Helicase</keyword>
<dbReference type="PANTHER" id="PTHR10492:SF57">
    <property type="entry name" value="ATP-DEPENDENT DNA HELICASE"/>
    <property type="match status" value="1"/>
</dbReference>
<dbReference type="EMBL" id="SRMI01000003">
    <property type="protein sequence ID" value="TVY74756.1"/>
    <property type="molecule type" value="Genomic_DNA"/>
</dbReference>
<comment type="similarity">
    <text evidence="1">Belongs to the helicase family.</text>
</comment>
<feature type="domain" description="DNA helicase Pif1-like DEAD-box helicase" evidence="3">
    <location>
        <begin position="1136"/>
        <end position="1324"/>
    </location>
</feature>
<sequence length="1594" mass="179640">MNPPSLCTQCRRPWSPGVSGAYRTCLECREKTTARRRRLRAAPAPTQPAPPTPIPAYSGPRCSRCDEPWDSTVYRMCDRCRGYANLARRQRRLTAPSQLPVSSTPGGERSICSECRRPWISTLYRTCDDCRTRRAARRMRTSLASDTALGPLPLSNGLCPRCSRPWSSAIYRLCDDCRLRNANQRIQNDQIVAGGGAAADQLRFTKSLQSLQNLHPPAPSPLPIAPPGGGGGGGEGQDHLSGSQDRALSRREDSNWWVHLARLRVRPFQQTWTGRCAFCDALLLSTEKGGWCCSNGKQTAPKLPPYPPDFQRWLDTTALPLSAFSRRLNYLFAFSALGVTEGFVHFGVPSDVVVAGRVYHRLLNLSSGDHSMRWFLYDEAARTDKALVTKVPLTAVHQVRRLLQSVNPYLSSIRHALQQVPSEATPLAVELRDSPASGEIAAIINTQNLNTVDCRKVVFFRHGGRAQFVHVLSRHYEPLQYPLFFPHGTPGWGVPGLGDASLREGDATATETGARMRMPETCGLSQLQWCRSMLLAEPRFLIFGRLTCEYLVDMYSRIEEMNLDYLRRARSLQSSGFDPATDSLAYDHLRNRLPANFTGSRAWTSDHVADALALARRFGKPTFFITMTTNPGWPDIVSALRSGQHFTDAPTVACRAFHMRLQHLKAFIKRHFGRVIYAITVVEFQKRGLPHAHMLIKVSPEPTIDALDAIISAELPRSPADAALRASVLRTNIHSRNHLNGPSYCNRDGRCRFGFPHPLSRRTTFDPQGRIHFRRREEEDAWVVPYMPSLILYMDCHINVDVCLSVNIFMYLFKYLFKGPDRANFRVSDDSPASDTPDEYKDYIAARYLSSSEAAYRIFSFSIVTKEPSVRCLPVHLENHQLGQMWRASGNQSFMSDLLWYFQRPRRPPFDNLTYPEFYARFYYDSWQLGRALRDNHIFMFLTHSDRGPRQRVLIERHHGEVITRIHAIPPRVGELFYLRILLQNRPAYSFIDLRTIDGTVYSSYQETAVALGLFRDVCEAQYALEEAVSSFALPPQLRFLFAHLLLDSPSPAVALWERFGPALSADFALHYSHDEAISRTLQSISRILRGNGATMRQFGLPEPTGVERELQLELAAFARQRETLMMRSRQNYAALNAEQRHIFDIIHSSLATGGCFFVDGRAGRGKTFLMGTLCDYIRAEGEVVCVAGSTALSVTLYDRGRTAHSTFGIPVRESSCEIVSQLSPHSGRAELLRHAALLLWEELPMANKAAVQCADQLLRSIVGQDQPFGGKTFIGIGDFRQVAPVTPATTAPEAVFDASIRSSHLWPHFRILHLIAPLRNAADPFYSAWLDGIGDGVTPLDTVVDLRHLHLVYSIGDAVDFLFPAAVLDEPAQSVRRSFLSPFNLRVDEFNRTMLDRLRGDEVVLLSSNRIKEMETRTNALPSALEFDYLALLDEPGVPAHRLCLKPNAICSIMRNLDIDKGLVKNSRVRVLRIGRHVVDIQLLRAAAAELDGHDCFSLPRITFDFQPRRVDWTVQRRQFPLRLAYATTFNSCQGLTLDRVVLDLRDSVFAHGQLYTSLSRVRQRSDLRVLLAEHDESAETTNVVHHQLLLPL</sequence>
<reference evidence="5 6" key="1">
    <citation type="journal article" date="2019" name="Microbiol. Resour. Announc.">
        <title>High-quality draft genome sequence of Fusarium oxysporum f. sp. cubense strain 160527, a causal agent of Panama disease.</title>
        <authorList>
            <person name="Asai S."/>
            <person name="Ayukawa Y."/>
            <person name="Gan P."/>
            <person name="Masuda S."/>
            <person name="Komatsu K."/>
            <person name="Shirasu K."/>
            <person name="Arie T."/>
        </authorList>
    </citation>
    <scope>NUCLEOTIDE SEQUENCE [LARGE SCALE GENOMIC DNA]</scope>
    <source>
        <strain evidence="5 6">160527</strain>
    </source>
</reference>
<dbReference type="Pfam" id="PF05970">
    <property type="entry name" value="PIF1"/>
    <property type="match status" value="1"/>
</dbReference>
<evidence type="ECO:0000313" key="6">
    <source>
        <dbReference type="Proteomes" id="UP000320707"/>
    </source>
</evidence>
<keyword evidence="1" id="KW-0234">DNA repair</keyword>
<feature type="domain" description="Helitron helicase-like" evidence="4">
    <location>
        <begin position="538"/>
        <end position="696"/>
    </location>
</feature>
<evidence type="ECO:0000259" key="3">
    <source>
        <dbReference type="Pfam" id="PF05970"/>
    </source>
</evidence>
<dbReference type="Proteomes" id="UP000320707">
    <property type="component" value="Unassembled WGS sequence"/>
</dbReference>
<name>A0A559LKF4_FUSOC</name>
<dbReference type="GO" id="GO:0005524">
    <property type="term" value="F:ATP binding"/>
    <property type="evidence" value="ECO:0007669"/>
    <property type="project" value="UniProtKB-KW"/>
</dbReference>
<dbReference type="InterPro" id="IPR027417">
    <property type="entry name" value="P-loop_NTPase"/>
</dbReference>
<keyword evidence="1" id="KW-0378">Hydrolase</keyword>
<evidence type="ECO:0000313" key="5">
    <source>
        <dbReference type="EMBL" id="TVY74756.1"/>
    </source>
</evidence>
<dbReference type="GO" id="GO:0006310">
    <property type="term" value="P:DNA recombination"/>
    <property type="evidence" value="ECO:0007669"/>
    <property type="project" value="UniProtKB-KW"/>
</dbReference>
<dbReference type="GO" id="GO:0043139">
    <property type="term" value="F:5'-3' DNA helicase activity"/>
    <property type="evidence" value="ECO:0007669"/>
    <property type="project" value="UniProtKB-EC"/>
</dbReference>
<organism evidence="5 6">
    <name type="scientific">Fusarium oxysporum f. sp. cubense</name>
    <dbReference type="NCBI Taxonomy" id="61366"/>
    <lineage>
        <taxon>Eukaryota</taxon>
        <taxon>Fungi</taxon>
        <taxon>Dikarya</taxon>
        <taxon>Ascomycota</taxon>
        <taxon>Pezizomycotina</taxon>
        <taxon>Sordariomycetes</taxon>
        <taxon>Hypocreomycetidae</taxon>
        <taxon>Hypocreales</taxon>
        <taxon>Nectriaceae</taxon>
        <taxon>Fusarium</taxon>
        <taxon>Fusarium oxysporum species complex</taxon>
    </lineage>
</organism>
<dbReference type="PANTHER" id="PTHR10492">
    <property type="match status" value="1"/>
</dbReference>
<dbReference type="EC" id="5.6.2.3" evidence="1"/>
<keyword evidence="1" id="KW-0067">ATP-binding</keyword>